<evidence type="ECO:0000313" key="1">
    <source>
        <dbReference type="EMBL" id="KAK3059786.1"/>
    </source>
</evidence>
<reference evidence="1" key="1">
    <citation type="submission" date="2024-09" db="EMBL/GenBank/DDBJ databases">
        <title>Black Yeasts Isolated from many extreme environments.</title>
        <authorList>
            <person name="Coleine C."/>
            <person name="Stajich J.E."/>
            <person name="Selbmann L."/>
        </authorList>
    </citation>
    <scope>NUCLEOTIDE SEQUENCE</scope>
    <source>
        <strain evidence="1">CCFEE 5737</strain>
    </source>
</reference>
<protein>
    <submittedName>
        <fullName evidence="1">Uncharacterized protein</fullName>
    </submittedName>
</protein>
<dbReference type="EMBL" id="JAWDJW010009112">
    <property type="protein sequence ID" value="KAK3059786.1"/>
    <property type="molecule type" value="Genomic_DNA"/>
</dbReference>
<sequence length="237" mass="26613">REVRRQKAEIRRFRRLSRAGRLSIDPGLATAIGDDSLDALAEENEEETSFLSVLSERDTLSNDDEEDGEDSYDDDSSSLTSSSLSPEALKEHDAKRLARDERRLRLDLSKHKELLVDSQKMNQSLKRCLGWTEELIRDGRRALEYRVRVDEVKLGGRVLGPDELDGKGAVAGAQGDEGEEEEAEFESSLLEEVEEEVLTTEEEIRGLMSPWMRSPIRAVKGMDKDSAVEMEDASALS</sequence>
<gene>
    <name evidence="1" type="ORF">LTS18_010063</name>
</gene>
<comment type="caution">
    <text evidence="1">The sequence shown here is derived from an EMBL/GenBank/DDBJ whole genome shotgun (WGS) entry which is preliminary data.</text>
</comment>
<name>A0ACC3CZW4_9PEZI</name>
<proteinExistence type="predicted"/>
<dbReference type="Proteomes" id="UP001186974">
    <property type="component" value="Unassembled WGS sequence"/>
</dbReference>
<organism evidence="1 2">
    <name type="scientific">Coniosporium uncinatum</name>
    <dbReference type="NCBI Taxonomy" id="93489"/>
    <lineage>
        <taxon>Eukaryota</taxon>
        <taxon>Fungi</taxon>
        <taxon>Dikarya</taxon>
        <taxon>Ascomycota</taxon>
        <taxon>Pezizomycotina</taxon>
        <taxon>Dothideomycetes</taxon>
        <taxon>Dothideomycetes incertae sedis</taxon>
        <taxon>Coniosporium</taxon>
    </lineage>
</organism>
<accession>A0ACC3CZW4</accession>
<feature type="non-terminal residue" evidence="1">
    <location>
        <position position="1"/>
    </location>
</feature>
<keyword evidence="2" id="KW-1185">Reference proteome</keyword>
<evidence type="ECO:0000313" key="2">
    <source>
        <dbReference type="Proteomes" id="UP001186974"/>
    </source>
</evidence>